<proteinExistence type="predicted"/>
<accession>A0A1H9LKU7</accession>
<gene>
    <name evidence="1" type="ORF">SAMN05444355_10767</name>
</gene>
<dbReference type="AlphaFoldDB" id="A0A1H9LKU7"/>
<dbReference type="RefSeq" id="WP_074723456.1">
    <property type="nucleotide sequence ID" value="NZ_CBCRVS010000005.1"/>
</dbReference>
<reference evidence="2" key="1">
    <citation type="submission" date="2016-10" db="EMBL/GenBank/DDBJ databases">
        <authorList>
            <person name="Varghese N."/>
            <person name="Submissions S."/>
        </authorList>
    </citation>
    <scope>NUCLEOTIDE SEQUENCE [LARGE SCALE GENOMIC DNA]</scope>
    <source>
        <strain evidence="2">DSM 15719</strain>
    </source>
</reference>
<dbReference type="EMBL" id="FOFZ01000007">
    <property type="protein sequence ID" value="SER12132.1"/>
    <property type="molecule type" value="Genomic_DNA"/>
</dbReference>
<evidence type="ECO:0000313" key="2">
    <source>
        <dbReference type="Proteomes" id="UP000183658"/>
    </source>
</evidence>
<dbReference type="Proteomes" id="UP000183658">
    <property type="component" value="Unassembled WGS sequence"/>
</dbReference>
<evidence type="ECO:0000313" key="1">
    <source>
        <dbReference type="EMBL" id="SER12132.1"/>
    </source>
</evidence>
<sequence length="106" mass="11804">MAKAKKEVSQDVIDKVGGVEYLQRAFLKDEVKGVEIEVIVSVPDRVVLGEYMKYSQVNPKKAQEILVKNCLHTDVDQVMASRHLFMGAVAAIAEIMPIGEVRLGKY</sequence>
<dbReference type="OrthoDB" id="1093916at2"/>
<organism evidence="1 2">
    <name type="scientific">Flavobacterium frigoris</name>
    <dbReference type="NCBI Taxonomy" id="229204"/>
    <lineage>
        <taxon>Bacteria</taxon>
        <taxon>Pseudomonadati</taxon>
        <taxon>Bacteroidota</taxon>
        <taxon>Flavobacteriia</taxon>
        <taxon>Flavobacteriales</taxon>
        <taxon>Flavobacteriaceae</taxon>
        <taxon>Flavobacterium</taxon>
    </lineage>
</organism>
<keyword evidence="2" id="KW-1185">Reference proteome</keyword>
<name>A0A1H9LKU7_FLAFI</name>
<protein>
    <submittedName>
        <fullName evidence="1">Uncharacterized protein</fullName>
    </submittedName>
</protein>